<dbReference type="NCBIfam" id="NF038257">
    <property type="entry name" value="exopoly_VpsP"/>
    <property type="match status" value="1"/>
</dbReference>
<comment type="caution">
    <text evidence="2">The sequence shown here is derived from an EMBL/GenBank/DDBJ whole genome shotgun (WGS) entry which is preliminary data.</text>
</comment>
<dbReference type="EMBL" id="AAOH01000005">
    <property type="protein sequence ID" value="EAR27867.1"/>
    <property type="molecule type" value="Genomic_DNA"/>
</dbReference>
<accession>A4CBY0</accession>
<protein>
    <recommendedName>
        <fullName evidence="4">Orphan protein</fullName>
    </recommendedName>
</protein>
<feature type="chain" id="PRO_5002665935" description="Orphan protein" evidence="1">
    <location>
        <begin position="22"/>
        <end position="229"/>
    </location>
</feature>
<dbReference type="AlphaFoldDB" id="A4CBY0"/>
<keyword evidence="3" id="KW-1185">Reference proteome</keyword>
<dbReference type="STRING" id="87626.PTD2_18635"/>
<evidence type="ECO:0000256" key="1">
    <source>
        <dbReference type="SAM" id="SignalP"/>
    </source>
</evidence>
<name>A4CBY0_9GAMM</name>
<feature type="signal peptide" evidence="1">
    <location>
        <begin position="1"/>
        <end position="21"/>
    </location>
</feature>
<gene>
    <name evidence="2" type="ORF">PTD2_18635</name>
</gene>
<evidence type="ECO:0000313" key="3">
    <source>
        <dbReference type="Proteomes" id="UP000006201"/>
    </source>
</evidence>
<dbReference type="eggNOG" id="ENOG502ZAZC">
    <property type="taxonomic scope" value="Bacteria"/>
</dbReference>
<reference evidence="2 3" key="1">
    <citation type="submission" date="2006-02" db="EMBL/GenBank/DDBJ databases">
        <authorList>
            <person name="Moran M.A."/>
            <person name="Kjelleberg S."/>
            <person name="Egan S."/>
            <person name="Saunders N."/>
            <person name="Thomas T."/>
            <person name="Ferriera S."/>
            <person name="Johnson J."/>
            <person name="Kravitz S."/>
            <person name="Halpern A."/>
            <person name="Remington K."/>
            <person name="Beeson K."/>
            <person name="Tran B."/>
            <person name="Rogers Y.-H."/>
            <person name="Friedman R."/>
            <person name="Venter J.C."/>
        </authorList>
    </citation>
    <scope>NUCLEOTIDE SEQUENCE [LARGE SCALE GENOMIC DNA]</scope>
    <source>
        <strain evidence="2 3">D2</strain>
    </source>
</reference>
<dbReference type="Proteomes" id="UP000006201">
    <property type="component" value="Unassembled WGS sequence"/>
</dbReference>
<dbReference type="RefSeq" id="WP_009839699.1">
    <property type="nucleotide sequence ID" value="NZ_CH959301.1"/>
</dbReference>
<evidence type="ECO:0000313" key="2">
    <source>
        <dbReference type="EMBL" id="EAR27867.1"/>
    </source>
</evidence>
<evidence type="ECO:0008006" key="4">
    <source>
        <dbReference type="Google" id="ProtNLM"/>
    </source>
</evidence>
<sequence length="229" mass="26330">MKNKLLVAVFALMTFTAMVYAYSWGVANIWYFNASYYLDDWSKAGKIEHADEYQKAWAAISKSVAYDPSHPHYLHIKGRILQWGINENLVDAAQISEVKALFLASTQARSAWPIPWIDLAHLNASQEGMSDETWQYIHQALAVGPYEQAVNQGVLNIMMAYWYQVTPGQTPLFFEQFAIAAKQPKMLESVLKFSQTVGRKSLICPQLRFNQQYETQRKSHVYKKYCLSK</sequence>
<organism evidence="2 3">
    <name type="scientific">Pseudoalteromonas tunicata D2</name>
    <dbReference type="NCBI Taxonomy" id="87626"/>
    <lineage>
        <taxon>Bacteria</taxon>
        <taxon>Pseudomonadati</taxon>
        <taxon>Pseudomonadota</taxon>
        <taxon>Gammaproteobacteria</taxon>
        <taxon>Alteromonadales</taxon>
        <taxon>Pseudoalteromonadaceae</taxon>
        <taxon>Pseudoalteromonas</taxon>
    </lineage>
</organism>
<dbReference type="HOGENOM" id="CLU_1208979_0_0_6"/>
<dbReference type="OrthoDB" id="6292047at2"/>
<keyword evidence="1" id="KW-0732">Signal</keyword>
<proteinExistence type="predicted"/>